<dbReference type="PROSITE" id="PS51406">
    <property type="entry name" value="FIBRINOGEN_C_2"/>
    <property type="match status" value="1"/>
</dbReference>
<feature type="chain" id="PRO_5044604305" evidence="4">
    <location>
        <begin position="23"/>
        <end position="388"/>
    </location>
</feature>
<dbReference type="InterPro" id="IPR020837">
    <property type="entry name" value="Fibrinogen_CS"/>
</dbReference>
<dbReference type="RefSeq" id="XP_005689431.1">
    <property type="nucleotide sequence ID" value="XM_005689374.3"/>
</dbReference>
<reference evidence="7 9" key="2">
    <citation type="submission" date="2019-03" db="EMBL/GenBank/DDBJ databases">
        <title>Genome sequencing and reference-guided assembly of Black Bengal Goat (Capra hircus).</title>
        <authorList>
            <person name="Siddiki A.Z."/>
            <person name="Baten A."/>
            <person name="Billah M."/>
            <person name="Alam M.A.U."/>
            <person name="Shawrob K.S.M."/>
            <person name="Saha S."/>
            <person name="Chowdhury M."/>
            <person name="Rahman A.H."/>
            <person name="Stear M."/>
            <person name="Miah G."/>
            <person name="Das G.B."/>
            <person name="Hossain M.M."/>
            <person name="Kumkum M."/>
            <person name="Islam M.S."/>
            <person name="Mollah A.M."/>
            <person name="Ahsan A."/>
            <person name="Tusar F."/>
            <person name="Khan M.K.I."/>
        </authorList>
    </citation>
    <scope>NUCLEOTIDE SEQUENCE [LARGE SCALE GENOMIC DNA]</scope>
</reference>
<keyword evidence="8" id="KW-1185">Reference proteome</keyword>
<dbReference type="KEGG" id="chx:102175316"/>
<dbReference type="GeneTree" id="ENSGT00940000161966"/>
<evidence type="ECO:0000313" key="9">
    <source>
        <dbReference type="Proteomes" id="UP000694566"/>
    </source>
</evidence>
<dbReference type="CTD" id="253935"/>
<dbReference type="InterPro" id="IPR014716">
    <property type="entry name" value="Fibrinogen_a/b/g_C_1"/>
</dbReference>
<proteinExistence type="predicted"/>
<reference evidence="6 8" key="1">
    <citation type="submission" date="2016-04" db="EMBL/GenBank/DDBJ databases">
        <title>Polished mammalian reference genomes with single-molecule sequencing and chromosome conformation capture applied to the Capra hircus genome.</title>
        <authorList>
            <person name="Bickhart D.M."/>
            <person name="Koren S."/>
            <person name="Rosen B."/>
            <person name="Hastie A."/>
            <person name="Liachko I."/>
            <person name="Sullivan S.T."/>
            <person name="Burton J."/>
            <person name="Sayre B.L."/>
            <person name="Huson H.J."/>
            <person name="Lee J."/>
            <person name="Lam E."/>
            <person name="Kelley C.M."/>
            <person name="Hutchison J.L."/>
            <person name="Zhou Y."/>
            <person name="Sun J."/>
            <person name="Crisa A."/>
            <person name="Schwartz J.C."/>
            <person name="Hammond J.A."/>
            <person name="Schroeder S.G."/>
            <person name="Liu G.E."/>
            <person name="Dunham M."/>
            <person name="Shendure J."/>
            <person name="Sonstegard T.S."/>
            <person name="Phillippy A.M."/>
            <person name="Van Tassell C.P."/>
            <person name="Smith T.P."/>
        </authorList>
    </citation>
    <scope>NUCLEOTIDE SEQUENCE [LARGE SCALE GENOMIC DNA]</scope>
</reference>
<feature type="signal peptide" evidence="4">
    <location>
        <begin position="1"/>
        <end position="22"/>
    </location>
</feature>
<dbReference type="Ensembl" id="ENSCHIT00010036903.1">
    <property type="protein sequence ID" value="ENSCHIP00010026149.1"/>
    <property type="gene ID" value="ENSCHIG00010019440.1"/>
</dbReference>
<dbReference type="OrthoDB" id="7940501at2759"/>
<evidence type="ECO:0000313" key="8">
    <source>
        <dbReference type="Proteomes" id="UP000291000"/>
    </source>
</evidence>
<dbReference type="SUPFAM" id="SSF56496">
    <property type="entry name" value="Fibrinogen C-terminal domain-like"/>
    <property type="match status" value="1"/>
</dbReference>
<dbReference type="SMART" id="SM00186">
    <property type="entry name" value="FBG"/>
    <property type="match status" value="1"/>
</dbReference>
<dbReference type="CDD" id="cd00087">
    <property type="entry name" value="FReD"/>
    <property type="match status" value="1"/>
</dbReference>
<evidence type="ECO:0000313" key="7">
    <source>
        <dbReference type="Ensembl" id="ENSCHIP00010026149.1"/>
    </source>
</evidence>
<dbReference type="STRING" id="9925.ENSCHIP00000022346"/>
<dbReference type="GeneID" id="102175316"/>
<feature type="domain" description="Fibrinogen C-terminal" evidence="5">
    <location>
        <begin position="141"/>
        <end position="383"/>
    </location>
</feature>
<keyword evidence="4" id="KW-0732">Signal</keyword>
<dbReference type="EMBL" id="LWLT01000015">
    <property type="status" value="NOT_ANNOTATED_CDS"/>
    <property type="molecule type" value="Genomic_DNA"/>
</dbReference>
<name>A0A452FDK4_CAPHI</name>
<keyword evidence="3" id="KW-1015">Disulfide bond</keyword>
<dbReference type="InterPro" id="IPR050373">
    <property type="entry name" value="Fibrinogen_C-term_domain"/>
</dbReference>
<dbReference type="Ensembl" id="ENSCHIT00000030206.1">
    <property type="protein sequence ID" value="ENSCHIP00000022346.1"/>
    <property type="gene ID" value="ENSCHIG00000020358.1"/>
</dbReference>
<dbReference type="PANTHER" id="PTHR19143">
    <property type="entry name" value="FIBRINOGEN/TENASCIN/ANGIOPOEITIN"/>
    <property type="match status" value="1"/>
</dbReference>
<keyword evidence="2" id="KW-0964">Secreted</keyword>
<accession>A0A452FDK4</accession>
<dbReference type="SMR" id="A0A452FDK4"/>
<evidence type="ECO:0000256" key="2">
    <source>
        <dbReference type="ARBA" id="ARBA00022525"/>
    </source>
</evidence>
<dbReference type="Gene3D" id="3.90.215.10">
    <property type="entry name" value="Gamma Fibrinogen, chain A, domain 1"/>
    <property type="match status" value="1"/>
</dbReference>
<dbReference type="NCBIfam" id="NF040941">
    <property type="entry name" value="GGGWT_bact"/>
    <property type="match status" value="1"/>
</dbReference>
<dbReference type="InterPro" id="IPR036056">
    <property type="entry name" value="Fibrinogen-like_C"/>
</dbReference>
<dbReference type="Proteomes" id="UP000291000">
    <property type="component" value="Chromosome 15"/>
</dbReference>
<gene>
    <name evidence="6" type="primary">ANGPTL5</name>
</gene>
<evidence type="ECO:0000313" key="6">
    <source>
        <dbReference type="Ensembl" id="ENSCHIP00000022346.1"/>
    </source>
</evidence>
<sequence length="388" mass="44458">MIYLFQASLLFLNLCIFTCGEAIQDNCVHHSTDSPGVNIVEDESNTKGESKSNATVYKEDCEESCDIKTKITREEKYFMCRNLQNSIVSYTRSTKKLLRNVMDEQQASLDYLINQVNELMNRVLLLTTEVFRKQLDTFPHRPVQSHGLDCTDIKDTIGSVTKTPSGLYIIHPEGASHPFEVMCDMDYRGGGWTVIQKRIDGIIDFQKLWCDYLDGFGDLLGEFWLGLKKTFYIVNQKNTSFMLHVALESEDDTLAYASYDDFWIEDETKFFKMHLGRYSGNAGDAFRGFRKEDNQNAMPFSTPDVDNDGCRPACFISDQSVKSCSHLSNNTGWWFSQCGLANLNGIHHFSGKLLTTGIRWDTWTKNNSPVKIKSVSMKIRRTYNPYFK</sequence>
<dbReference type="PROSITE" id="PS00514">
    <property type="entry name" value="FIBRINOGEN_C_1"/>
    <property type="match status" value="1"/>
</dbReference>
<protein>
    <submittedName>
        <fullName evidence="6">Angiopoietin like 5</fullName>
    </submittedName>
</protein>
<dbReference type="Pfam" id="PF00147">
    <property type="entry name" value="Fibrinogen_C"/>
    <property type="match status" value="1"/>
</dbReference>
<organism evidence="6 8">
    <name type="scientific">Capra hircus</name>
    <name type="common">Goat</name>
    <dbReference type="NCBI Taxonomy" id="9925"/>
    <lineage>
        <taxon>Eukaryota</taxon>
        <taxon>Metazoa</taxon>
        <taxon>Chordata</taxon>
        <taxon>Craniata</taxon>
        <taxon>Vertebrata</taxon>
        <taxon>Euteleostomi</taxon>
        <taxon>Mammalia</taxon>
        <taxon>Eutheria</taxon>
        <taxon>Laurasiatheria</taxon>
        <taxon>Artiodactyla</taxon>
        <taxon>Ruminantia</taxon>
        <taxon>Pecora</taxon>
        <taxon>Bovidae</taxon>
        <taxon>Caprinae</taxon>
        <taxon>Capra</taxon>
    </lineage>
</organism>
<evidence type="ECO:0000256" key="3">
    <source>
        <dbReference type="ARBA" id="ARBA00023157"/>
    </source>
</evidence>
<evidence type="ECO:0000256" key="1">
    <source>
        <dbReference type="ARBA" id="ARBA00004613"/>
    </source>
</evidence>
<dbReference type="Bgee" id="ENSCHIG00000020358">
    <property type="expression patterns" value="Expressed in ovary and 10 other cell types or tissues"/>
</dbReference>
<evidence type="ECO:0000259" key="5">
    <source>
        <dbReference type="PROSITE" id="PS51406"/>
    </source>
</evidence>
<dbReference type="PANTHER" id="PTHR19143:SF185">
    <property type="entry name" value="ANGIOPOIETIN-RELATED PROTEIN 5"/>
    <property type="match status" value="1"/>
</dbReference>
<dbReference type="InterPro" id="IPR002181">
    <property type="entry name" value="Fibrinogen_a/b/g_C_dom"/>
</dbReference>
<comment type="subcellular location">
    <subcellularLocation>
        <location evidence="1">Secreted</location>
    </subcellularLocation>
</comment>
<evidence type="ECO:0000256" key="4">
    <source>
        <dbReference type="SAM" id="SignalP"/>
    </source>
</evidence>
<reference evidence="6" key="3">
    <citation type="submission" date="2025-05" db="UniProtKB">
        <authorList>
            <consortium name="Ensembl"/>
        </authorList>
    </citation>
    <scope>IDENTIFICATION</scope>
</reference>
<dbReference type="GO" id="GO:0005615">
    <property type="term" value="C:extracellular space"/>
    <property type="evidence" value="ECO:0007669"/>
    <property type="project" value="TreeGrafter"/>
</dbReference>
<dbReference type="AlphaFoldDB" id="A0A452FDK4"/>
<dbReference type="OMA" id="EKHSICG"/>